<evidence type="ECO:0000256" key="2">
    <source>
        <dbReference type="SAM" id="SignalP"/>
    </source>
</evidence>
<dbReference type="CDD" id="cd01048">
    <property type="entry name" value="Ferritin_like_AB2"/>
    <property type="match status" value="1"/>
</dbReference>
<feature type="compositionally biased region" description="Gly residues" evidence="1">
    <location>
        <begin position="180"/>
        <end position="199"/>
    </location>
</feature>
<feature type="region of interest" description="Disordered" evidence="1">
    <location>
        <begin position="153"/>
        <end position="199"/>
    </location>
</feature>
<reference evidence="3" key="1">
    <citation type="journal article" date="2015" name="PeerJ">
        <title>First genomic representation of candidate bacterial phylum KSB3 points to enhanced environmental sensing as a trigger of wastewater bulking.</title>
        <authorList>
            <person name="Sekiguchi Y."/>
            <person name="Ohashi A."/>
            <person name="Parks D.H."/>
            <person name="Yamauchi T."/>
            <person name="Tyson G.W."/>
            <person name="Hugenholtz P."/>
        </authorList>
    </citation>
    <scope>NUCLEOTIDE SEQUENCE [LARGE SCALE GENOMIC DNA]</scope>
</reference>
<protein>
    <submittedName>
        <fullName evidence="3">Uncharacterized protein</fullName>
    </submittedName>
</protein>
<evidence type="ECO:0000256" key="1">
    <source>
        <dbReference type="SAM" id="MobiDB-lite"/>
    </source>
</evidence>
<name>A0A081C3B1_VECG1</name>
<dbReference type="EMBL" id="DF820469">
    <property type="protein sequence ID" value="GAK59066.1"/>
    <property type="molecule type" value="Genomic_DNA"/>
</dbReference>
<keyword evidence="4" id="KW-1185">Reference proteome</keyword>
<dbReference type="InterPro" id="IPR012347">
    <property type="entry name" value="Ferritin-like"/>
</dbReference>
<keyword evidence="2" id="KW-0732">Signal</keyword>
<evidence type="ECO:0000313" key="3">
    <source>
        <dbReference type="EMBL" id="GAK59066.1"/>
    </source>
</evidence>
<dbReference type="InterPro" id="IPR019243">
    <property type="entry name" value="DUF2202"/>
</dbReference>
<proteinExistence type="predicted"/>
<dbReference type="InterPro" id="IPR009078">
    <property type="entry name" value="Ferritin-like_SF"/>
</dbReference>
<dbReference type="AlphaFoldDB" id="A0A081C3B1"/>
<feature type="signal peptide" evidence="2">
    <location>
        <begin position="1"/>
        <end position="18"/>
    </location>
</feature>
<dbReference type="STRING" id="1499967.U27_06042"/>
<dbReference type="Gene3D" id="1.20.1260.10">
    <property type="match status" value="1"/>
</dbReference>
<feature type="compositionally biased region" description="Low complexity" evidence="1">
    <location>
        <begin position="163"/>
        <end position="179"/>
    </location>
</feature>
<gene>
    <name evidence="3" type="ORF">U27_06042</name>
</gene>
<accession>A0A081C3B1</accession>
<evidence type="ECO:0000313" key="4">
    <source>
        <dbReference type="Proteomes" id="UP000030661"/>
    </source>
</evidence>
<organism evidence="3">
    <name type="scientific">Vecturithrix granuli</name>
    <dbReference type="NCBI Taxonomy" id="1499967"/>
    <lineage>
        <taxon>Bacteria</taxon>
        <taxon>Candidatus Moduliflexota</taxon>
        <taxon>Candidatus Vecturitrichia</taxon>
        <taxon>Candidatus Vecturitrichales</taxon>
        <taxon>Candidatus Vecturitrichaceae</taxon>
        <taxon>Candidatus Vecturithrix</taxon>
    </lineage>
</organism>
<dbReference type="Proteomes" id="UP000030661">
    <property type="component" value="Unassembled WGS sequence"/>
</dbReference>
<dbReference type="HOGENOM" id="CLU_118456_0_0_0"/>
<feature type="chain" id="PRO_5001755495" evidence="2">
    <location>
        <begin position="19"/>
        <end position="199"/>
    </location>
</feature>
<dbReference type="eggNOG" id="COG4902">
    <property type="taxonomic scope" value="Bacteria"/>
</dbReference>
<dbReference type="SUPFAM" id="SSF47240">
    <property type="entry name" value="Ferritin-like"/>
    <property type="match status" value="1"/>
</dbReference>
<sequence>MKRVIASLVIVASLFTFAGTGLAQQLDARTQQALLDALNDEYKALATYQQVIKQFGEIRPFTNIMKAEQTHVEELLPLFEKYGVAVPENEWIGKIPAFASIEDALKAGVQAEIENAQIYDEFFTFVQEQDVLQVFKQLRDASQDKHLPAFQRGLERGSGLGSGRAAQGQGQGRGQNAQGQGQGQGQGNGNGQGQGNGKN</sequence>